<evidence type="ECO:0000313" key="4">
    <source>
        <dbReference type="Proteomes" id="UP000569732"/>
    </source>
</evidence>
<feature type="signal peptide" evidence="2">
    <location>
        <begin position="1"/>
        <end position="21"/>
    </location>
</feature>
<evidence type="ECO:0000313" key="3">
    <source>
        <dbReference type="EMBL" id="NYZ67815.1"/>
    </source>
</evidence>
<proteinExistence type="predicted"/>
<organism evidence="3 4">
    <name type="scientific">Spartinivicinus marinus</name>
    <dbReference type="NCBI Taxonomy" id="2994442"/>
    <lineage>
        <taxon>Bacteria</taxon>
        <taxon>Pseudomonadati</taxon>
        <taxon>Pseudomonadota</taxon>
        <taxon>Gammaproteobacteria</taxon>
        <taxon>Oceanospirillales</taxon>
        <taxon>Zooshikellaceae</taxon>
        <taxon>Spartinivicinus</taxon>
    </lineage>
</organism>
<dbReference type="AlphaFoldDB" id="A0A853IF79"/>
<keyword evidence="4" id="KW-1185">Reference proteome</keyword>
<name>A0A853IF79_9GAMM</name>
<evidence type="ECO:0000256" key="2">
    <source>
        <dbReference type="SAM" id="SignalP"/>
    </source>
</evidence>
<gene>
    <name evidence="3" type="ORF">H0A36_17515</name>
</gene>
<comment type="caution">
    <text evidence="3">The sequence shown here is derived from an EMBL/GenBank/DDBJ whole genome shotgun (WGS) entry which is preliminary data.</text>
</comment>
<evidence type="ECO:0000256" key="1">
    <source>
        <dbReference type="SAM" id="Coils"/>
    </source>
</evidence>
<reference evidence="3 4" key="1">
    <citation type="submission" date="2020-07" db="EMBL/GenBank/DDBJ databases">
        <title>Endozoicomonas sp. nov., isolated from sediment.</title>
        <authorList>
            <person name="Gu T."/>
        </authorList>
    </citation>
    <scope>NUCLEOTIDE SEQUENCE [LARGE SCALE GENOMIC DNA]</scope>
    <source>
        <strain evidence="3 4">SM1973</strain>
    </source>
</reference>
<dbReference type="RefSeq" id="WP_180569838.1">
    <property type="nucleotide sequence ID" value="NZ_JACCKB010000030.1"/>
</dbReference>
<sequence length="460" mass="51095">MNKKILSSLTIAMCCITWVQADEQMTPRPRGNSIFYYKLGGGQNISLPPSLDVTVIPFSARGAINTSFGCGNFDIKTTLSNSINRIKDGIDSAYVQMQEAATSAIVALPGYLLQKANPGLYDMFNNGILRAEESFRLATKSCERMRYEMQNGIDPYEKWVTMSVGERWKYSIGSGGNSTADVTDVRKRVDKDRGDNGVKWIGGKPAGGKDQPPINVVKDIAKAGFNMLHKLPVESESVIPTGDRSTSATKYWKSSVEVADWAEHVLGEVRVTTCDNCQKGSRPGNGLLKTAEKKRIIAKDKLVQFMSGELDPTPRNLETISAPGVAISYHLITALNNLSADDKPYVISKLADEIAQAQTIDQALSLRRILLAGRREGNVQSNELAIEESQRVIDELDQNIENLLFEDRVRKELVSGTAEHVLNLDFHRKRESLGIRRQGARYPNKLSRDFEFRTEDNSEE</sequence>
<dbReference type="NCBIfam" id="TIGR03755">
    <property type="entry name" value="conj_TIGR03755"/>
    <property type="match status" value="1"/>
</dbReference>
<feature type="coiled-coil region" evidence="1">
    <location>
        <begin position="379"/>
        <end position="406"/>
    </location>
</feature>
<keyword evidence="2" id="KW-0732">Signal</keyword>
<accession>A0A853IF79</accession>
<keyword evidence="1" id="KW-0175">Coiled coil</keyword>
<dbReference type="InterPro" id="IPR021204">
    <property type="entry name" value="Integr_conj_element_PFL4711"/>
</dbReference>
<protein>
    <submittedName>
        <fullName evidence="3">Integrating conjugative element protein</fullName>
    </submittedName>
</protein>
<dbReference type="Proteomes" id="UP000569732">
    <property type="component" value="Unassembled WGS sequence"/>
</dbReference>
<dbReference type="EMBL" id="JACCKB010000030">
    <property type="protein sequence ID" value="NYZ67815.1"/>
    <property type="molecule type" value="Genomic_DNA"/>
</dbReference>
<feature type="chain" id="PRO_5032880815" evidence="2">
    <location>
        <begin position="22"/>
        <end position="460"/>
    </location>
</feature>